<dbReference type="RefSeq" id="XP_010268157.1">
    <property type="nucleotide sequence ID" value="XM_010269855.2"/>
</dbReference>
<dbReference type="Pfam" id="PF03101">
    <property type="entry name" value="FAR1"/>
    <property type="match status" value="1"/>
</dbReference>
<feature type="domain" description="FAR1" evidence="2">
    <location>
        <begin position="47"/>
        <end position="136"/>
    </location>
</feature>
<evidence type="ECO:0000313" key="4">
    <source>
        <dbReference type="RefSeq" id="XP_010268157.1"/>
    </source>
</evidence>
<gene>
    <name evidence="4" type="primary">LOC104605201</name>
</gene>
<accession>A0A1U8ALE0</accession>
<protein>
    <submittedName>
        <fullName evidence="4">Protein FAR1-RELATED SEQUENCE 2-like isoform X1</fullName>
    </submittedName>
</protein>
<dbReference type="InParanoid" id="A0A1U8ALE0"/>
<dbReference type="OMA" id="GMLFESM"/>
<organism evidence="3 4">
    <name type="scientific">Nelumbo nucifera</name>
    <name type="common">Sacred lotus</name>
    <dbReference type="NCBI Taxonomy" id="4432"/>
    <lineage>
        <taxon>Eukaryota</taxon>
        <taxon>Viridiplantae</taxon>
        <taxon>Streptophyta</taxon>
        <taxon>Embryophyta</taxon>
        <taxon>Tracheophyta</taxon>
        <taxon>Spermatophyta</taxon>
        <taxon>Magnoliopsida</taxon>
        <taxon>Proteales</taxon>
        <taxon>Nelumbonaceae</taxon>
        <taxon>Nelumbo</taxon>
    </lineage>
</organism>
<sequence>MDLENPVGDGTGTTERSAAADSAVYEGDPNPEPYEGMVFESEEAAKNFYDEYARHVGFVTRIVSSRRSERDGSIISRRLACNKEGFNLNSRKIGRVQIRKRESKREGCMAMILIKREKPGKWIVTKFMKDHNHPLMVSSGKDHPTPDEKDKKIRELSLELHRANQRLAACREQLHTFIRYIEEHTYHLSGTVDDVVNNIKEIESRDKELSQYR</sequence>
<dbReference type="GeneID" id="104605201"/>
<feature type="region of interest" description="Disordered" evidence="1">
    <location>
        <begin position="1"/>
        <end position="31"/>
    </location>
</feature>
<name>A0A1U8ALE0_NELNU</name>
<dbReference type="PANTHER" id="PTHR46328">
    <property type="entry name" value="FAR-RED IMPAIRED RESPONSIVE (FAR1) FAMILY PROTEIN-RELATED"/>
    <property type="match status" value="1"/>
</dbReference>
<dbReference type="PANTHER" id="PTHR46328:SF39">
    <property type="entry name" value="PROTEIN FAR1-RELATED SEQUENCE 5-LIKE"/>
    <property type="match status" value="1"/>
</dbReference>
<evidence type="ECO:0000256" key="1">
    <source>
        <dbReference type="SAM" id="MobiDB-lite"/>
    </source>
</evidence>
<evidence type="ECO:0000313" key="3">
    <source>
        <dbReference type="Proteomes" id="UP000189703"/>
    </source>
</evidence>
<reference evidence="4" key="1">
    <citation type="submission" date="2025-08" db="UniProtKB">
        <authorList>
            <consortium name="RefSeq"/>
        </authorList>
    </citation>
    <scope>IDENTIFICATION</scope>
</reference>
<dbReference type="AlphaFoldDB" id="A0A1U8ALE0"/>
<evidence type="ECO:0000259" key="2">
    <source>
        <dbReference type="Pfam" id="PF03101"/>
    </source>
</evidence>
<dbReference type="Proteomes" id="UP000189703">
    <property type="component" value="Unplaced"/>
</dbReference>
<dbReference type="InterPro" id="IPR004330">
    <property type="entry name" value="FAR1_DNA_bnd_dom"/>
</dbReference>
<dbReference type="OrthoDB" id="1886686at2759"/>
<proteinExistence type="predicted"/>
<dbReference type="eggNOG" id="ENOG502SJ0S">
    <property type="taxonomic scope" value="Eukaryota"/>
</dbReference>
<dbReference type="KEGG" id="nnu:104605201"/>
<keyword evidence="3" id="KW-1185">Reference proteome</keyword>